<dbReference type="InterPro" id="IPR009057">
    <property type="entry name" value="Homeodomain-like_sf"/>
</dbReference>
<dbReference type="RefSeq" id="WP_100161443.1">
    <property type="nucleotide sequence ID" value="NZ_PGTB01000007.1"/>
</dbReference>
<protein>
    <submittedName>
        <fullName evidence="2">RpiR family transcriptional regulator</fullName>
    </submittedName>
</protein>
<evidence type="ECO:0000313" key="3">
    <source>
        <dbReference type="Proteomes" id="UP000231553"/>
    </source>
</evidence>
<dbReference type="InterPro" id="IPR047640">
    <property type="entry name" value="RpiR-like"/>
</dbReference>
<dbReference type="GO" id="GO:0097367">
    <property type="term" value="F:carbohydrate derivative binding"/>
    <property type="evidence" value="ECO:0007669"/>
    <property type="project" value="InterPro"/>
</dbReference>
<dbReference type="GO" id="GO:0003700">
    <property type="term" value="F:DNA-binding transcription factor activity"/>
    <property type="evidence" value="ECO:0007669"/>
    <property type="project" value="InterPro"/>
</dbReference>
<organism evidence="2 3">
    <name type="scientific">Pseudooceanicola lipolyticus</name>
    <dbReference type="NCBI Taxonomy" id="2029104"/>
    <lineage>
        <taxon>Bacteria</taxon>
        <taxon>Pseudomonadati</taxon>
        <taxon>Pseudomonadota</taxon>
        <taxon>Alphaproteobacteria</taxon>
        <taxon>Rhodobacterales</taxon>
        <taxon>Paracoccaceae</taxon>
        <taxon>Pseudooceanicola</taxon>
    </lineage>
</organism>
<dbReference type="GO" id="GO:0003677">
    <property type="term" value="F:DNA binding"/>
    <property type="evidence" value="ECO:0007669"/>
    <property type="project" value="InterPro"/>
</dbReference>
<evidence type="ECO:0000259" key="1">
    <source>
        <dbReference type="PROSITE" id="PS51071"/>
    </source>
</evidence>
<proteinExistence type="predicted"/>
<name>A0A2M8J580_9RHOB</name>
<gene>
    <name evidence="2" type="ORF">CVM52_04700</name>
</gene>
<dbReference type="Proteomes" id="UP000231553">
    <property type="component" value="Unassembled WGS sequence"/>
</dbReference>
<dbReference type="Gene3D" id="3.40.50.10490">
    <property type="entry name" value="Glucose-6-phosphate isomerase like protein, domain 1"/>
    <property type="match status" value="1"/>
</dbReference>
<dbReference type="SUPFAM" id="SSF46689">
    <property type="entry name" value="Homeodomain-like"/>
    <property type="match status" value="1"/>
</dbReference>
<dbReference type="EMBL" id="PGTB01000007">
    <property type="protein sequence ID" value="PJE37927.1"/>
    <property type="molecule type" value="Genomic_DNA"/>
</dbReference>
<dbReference type="PROSITE" id="PS51071">
    <property type="entry name" value="HTH_RPIR"/>
    <property type="match status" value="1"/>
</dbReference>
<keyword evidence="3" id="KW-1185">Reference proteome</keyword>
<dbReference type="InterPro" id="IPR036388">
    <property type="entry name" value="WH-like_DNA-bd_sf"/>
</dbReference>
<sequence length="288" mass="32350">MNDANNDIGLRERLSQNFQRFTKAEKAVANYMLINFDRLAFETAASIAETVGVSQMTVGRFLRTLGYQGLNELKGDLRNEIDSGPVLVSNRLERIRDTSEEAGNWDSFELEVNGLQSAYELRGTPVWSKAVKTISGATQVHVAGFQTIRGIASSFAERLTYLRDGVHQQDGCDGTFAEVFAGNEADRCIVLFEMRRYTRLSHALLSAAVEDDVSIVLICDSHCYWARDYTDIVLPLRTDSRLFWDSQAPFSCATGLLLDDIIAHLGDAVSDRLNRMRKLQDRFDAFQD</sequence>
<accession>A0A2M8J580</accession>
<dbReference type="Gene3D" id="1.10.10.10">
    <property type="entry name" value="Winged helix-like DNA-binding domain superfamily/Winged helix DNA-binding domain"/>
    <property type="match status" value="1"/>
</dbReference>
<dbReference type="Pfam" id="PF01418">
    <property type="entry name" value="HTH_6"/>
    <property type="match status" value="1"/>
</dbReference>
<dbReference type="PANTHER" id="PTHR30514">
    <property type="entry name" value="GLUCOKINASE"/>
    <property type="match status" value="1"/>
</dbReference>
<feature type="domain" description="HTH rpiR-type" evidence="1">
    <location>
        <begin position="8"/>
        <end position="84"/>
    </location>
</feature>
<evidence type="ECO:0000313" key="2">
    <source>
        <dbReference type="EMBL" id="PJE37927.1"/>
    </source>
</evidence>
<comment type="caution">
    <text evidence="2">The sequence shown here is derived from an EMBL/GenBank/DDBJ whole genome shotgun (WGS) entry which is preliminary data.</text>
</comment>
<dbReference type="InterPro" id="IPR000281">
    <property type="entry name" value="HTH_RpiR"/>
</dbReference>
<dbReference type="AlphaFoldDB" id="A0A2M8J580"/>
<reference evidence="2 3" key="1">
    <citation type="journal article" date="2018" name="Int. J. Syst. Evol. Microbiol.">
        <title>Pseudooceanicola lipolyticus sp. nov., a marine alphaproteobacterium, reclassification of Oceanicola flagellatus as Pseudooceanicola flagellatus comb. nov. and emended description of the genus Pseudooceanicola.</title>
        <authorList>
            <person name="Huang M.-M."/>
            <person name="Guo L.-L."/>
            <person name="Wu Y.-H."/>
            <person name="Lai Q.-L."/>
            <person name="Shao Z.-Z."/>
            <person name="Wang C.-S."/>
            <person name="Wu M."/>
            <person name="Xu X.-W."/>
        </authorList>
    </citation>
    <scope>NUCLEOTIDE SEQUENCE [LARGE SCALE GENOMIC DNA]</scope>
    <source>
        <strain evidence="2 3">157</strain>
    </source>
</reference>
<dbReference type="OrthoDB" id="8582409at2"/>
<dbReference type="PANTHER" id="PTHR30514:SF18">
    <property type="entry name" value="RPIR-FAMILY TRANSCRIPTIONAL REGULATOR"/>
    <property type="match status" value="1"/>
</dbReference>